<dbReference type="InterPro" id="IPR051310">
    <property type="entry name" value="MCP_chemotaxis"/>
</dbReference>
<dbReference type="CDD" id="cd19411">
    <property type="entry name" value="MCP2201-like_sensor"/>
    <property type="match status" value="1"/>
</dbReference>
<dbReference type="PROSITE" id="PS50885">
    <property type="entry name" value="HAMP"/>
    <property type="match status" value="1"/>
</dbReference>
<dbReference type="PANTHER" id="PTHR43531">
    <property type="entry name" value="PROTEIN ICFG"/>
    <property type="match status" value="1"/>
</dbReference>
<accession>A0ABT2C1B3</accession>
<evidence type="ECO:0000256" key="3">
    <source>
        <dbReference type="PROSITE-ProRule" id="PRU00284"/>
    </source>
</evidence>
<dbReference type="InterPro" id="IPR004089">
    <property type="entry name" value="MCPsignal_dom"/>
</dbReference>
<protein>
    <submittedName>
        <fullName evidence="7">Methyl-accepting chemotaxis protein</fullName>
    </submittedName>
</protein>
<evidence type="ECO:0000256" key="4">
    <source>
        <dbReference type="SAM" id="Phobius"/>
    </source>
</evidence>
<reference evidence="7" key="1">
    <citation type="submission" date="2022-08" db="EMBL/GenBank/DDBJ databases">
        <title>Reclassification of Massilia species as members of the genera Telluria, Duganella, Pseudoduganella, Mokoshia gen. nov. and Zemynaea gen. nov. using orthogonal and non-orthogonal genome-based approaches.</title>
        <authorList>
            <person name="Bowman J.P."/>
        </authorList>
    </citation>
    <scope>NUCLEOTIDE SEQUENCE</scope>
    <source>
        <strain evidence="7">LMG 11547</strain>
    </source>
</reference>
<feature type="domain" description="Methyl-accepting transducer" evidence="5">
    <location>
        <begin position="264"/>
        <end position="493"/>
    </location>
</feature>
<dbReference type="Pfam" id="PF12729">
    <property type="entry name" value="4HB_MCP_1"/>
    <property type="match status" value="1"/>
</dbReference>
<dbReference type="SUPFAM" id="SSF58104">
    <property type="entry name" value="Methyl-accepting chemotaxis protein (MCP) signaling domain"/>
    <property type="match status" value="1"/>
</dbReference>
<dbReference type="EMBL" id="JANUHC010000006">
    <property type="protein sequence ID" value="MCS0631116.1"/>
    <property type="molecule type" value="Genomic_DNA"/>
</dbReference>
<comment type="caution">
    <text evidence="7">The sequence shown here is derived from an EMBL/GenBank/DDBJ whole genome shotgun (WGS) entry which is preliminary data.</text>
</comment>
<dbReference type="InterPro" id="IPR024478">
    <property type="entry name" value="HlyB_4HB_MCP"/>
</dbReference>
<dbReference type="SMART" id="SM00304">
    <property type="entry name" value="HAMP"/>
    <property type="match status" value="1"/>
</dbReference>
<dbReference type="PROSITE" id="PS50111">
    <property type="entry name" value="CHEMOTAXIS_TRANSDUC_2"/>
    <property type="match status" value="1"/>
</dbReference>
<dbReference type="CDD" id="cd06225">
    <property type="entry name" value="HAMP"/>
    <property type="match status" value="1"/>
</dbReference>
<keyword evidence="1" id="KW-0488">Methylation</keyword>
<evidence type="ECO:0000259" key="5">
    <source>
        <dbReference type="PROSITE" id="PS50111"/>
    </source>
</evidence>
<keyword evidence="3" id="KW-0807">Transducer</keyword>
<dbReference type="SMART" id="SM00283">
    <property type="entry name" value="MA"/>
    <property type="match status" value="1"/>
</dbReference>
<sequence>MGIGHRLGLGFGAILATMVLTTAVGIHRLDAVTNATRTMTSEPLTKERLVSDFHTLIFGSVRRTTAIVRSTDPQLATFFKEETAWSMKQGDVILGQLVPLLTEEEEKAQYRRAMARREAYNAARDRATRAKAEGRMDESAAVFEKEFLPAARDFQQALQDLVTLQRRKIDAHAQAIGALGRLGTLTMALLTAAAVVAGAVGAWWLTRSIVRPIRVAVAVAETVASGNLTRRIDSSSGDETGALLRALRHMNDSLVGIVAQVRQGTDTIATAAQQISAGNLDLSARTEQQAGSLEETASSMEALTATVRRNADSAHEANRLAIDASQVAAQGGAVVGDVVAMMGAIDASAKRIVDIIGVIDGIAFQTNILALNAAVEAARAGEQGRGFAVVASEVRNLAQRSAAAAREIKALISASAAEVDAGTRLVHQAGATMEQVVTSVRRVAGIVAGISSASREQTHGIEQVNSAIGQMDRVTQQNAALVEQAAAAAASMQEQANRLADMVSVFQIDVPRRFVKPPAIPFMNQLI</sequence>
<feature type="transmembrane region" description="Helical" evidence="4">
    <location>
        <begin position="182"/>
        <end position="205"/>
    </location>
</feature>
<evidence type="ECO:0000313" key="7">
    <source>
        <dbReference type="EMBL" id="MCS0631116.1"/>
    </source>
</evidence>
<organism evidence="7 8">
    <name type="scientific">Telluria mixta</name>
    <dbReference type="NCBI Taxonomy" id="34071"/>
    <lineage>
        <taxon>Bacteria</taxon>
        <taxon>Pseudomonadati</taxon>
        <taxon>Pseudomonadota</taxon>
        <taxon>Betaproteobacteria</taxon>
        <taxon>Burkholderiales</taxon>
        <taxon>Oxalobacteraceae</taxon>
        <taxon>Telluria group</taxon>
        <taxon>Telluria</taxon>
    </lineage>
</organism>
<keyword evidence="8" id="KW-1185">Reference proteome</keyword>
<evidence type="ECO:0000313" key="8">
    <source>
        <dbReference type="Proteomes" id="UP001165263"/>
    </source>
</evidence>
<evidence type="ECO:0000256" key="1">
    <source>
        <dbReference type="ARBA" id="ARBA00022481"/>
    </source>
</evidence>
<evidence type="ECO:0000259" key="6">
    <source>
        <dbReference type="PROSITE" id="PS50885"/>
    </source>
</evidence>
<dbReference type="Pfam" id="PF00015">
    <property type="entry name" value="MCPsignal"/>
    <property type="match status" value="1"/>
</dbReference>
<comment type="similarity">
    <text evidence="2">Belongs to the methyl-accepting chemotaxis (MCP) protein family.</text>
</comment>
<gene>
    <name evidence="7" type="ORF">NX786_17425</name>
</gene>
<name>A0ABT2C1B3_9BURK</name>
<feature type="domain" description="HAMP" evidence="6">
    <location>
        <begin position="207"/>
        <end position="259"/>
    </location>
</feature>
<dbReference type="Proteomes" id="UP001165263">
    <property type="component" value="Unassembled WGS sequence"/>
</dbReference>
<dbReference type="InterPro" id="IPR003660">
    <property type="entry name" value="HAMP_dom"/>
</dbReference>
<dbReference type="PRINTS" id="PR00260">
    <property type="entry name" value="CHEMTRNSDUCR"/>
</dbReference>
<keyword evidence="4" id="KW-1133">Transmembrane helix</keyword>
<dbReference type="InterPro" id="IPR047347">
    <property type="entry name" value="YvaQ-like_sensor"/>
</dbReference>
<proteinExistence type="inferred from homology"/>
<dbReference type="CDD" id="cd11386">
    <property type="entry name" value="MCP_signal"/>
    <property type="match status" value="1"/>
</dbReference>
<dbReference type="InterPro" id="IPR004090">
    <property type="entry name" value="Chemotax_Me-accpt_rcpt"/>
</dbReference>
<dbReference type="Pfam" id="PF00672">
    <property type="entry name" value="HAMP"/>
    <property type="match status" value="1"/>
</dbReference>
<dbReference type="Gene3D" id="1.10.287.950">
    <property type="entry name" value="Methyl-accepting chemotaxis protein"/>
    <property type="match status" value="1"/>
</dbReference>
<keyword evidence="4" id="KW-0812">Transmembrane</keyword>
<evidence type="ECO:0000256" key="2">
    <source>
        <dbReference type="ARBA" id="ARBA00029447"/>
    </source>
</evidence>
<dbReference type="PANTHER" id="PTHR43531:SF14">
    <property type="entry name" value="METHYL-ACCEPTING CHEMOTAXIS PROTEIN I-RELATED"/>
    <property type="match status" value="1"/>
</dbReference>
<keyword evidence="4" id="KW-0472">Membrane</keyword>